<dbReference type="EMBL" id="JPWF01000001">
    <property type="protein sequence ID" value="RCK39939.1"/>
    <property type="molecule type" value="Genomic_DNA"/>
</dbReference>
<evidence type="ECO:0000313" key="1">
    <source>
        <dbReference type="EMBL" id="RCK39939.1"/>
    </source>
</evidence>
<reference evidence="1 2" key="1">
    <citation type="submission" date="2014-07" db="EMBL/GenBank/DDBJ databases">
        <title>Draft genome sequence of Thalassospira profundimaris 35.</title>
        <authorList>
            <person name="Lai Q."/>
            <person name="Shao Z."/>
        </authorList>
    </citation>
    <scope>NUCLEOTIDE SEQUENCE [LARGE SCALE GENOMIC DNA]</scope>
    <source>
        <strain evidence="1 2">35</strain>
    </source>
</reference>
<sequence>MSVDSSHLSGNAAIVAVESALWHLLGGGTAKGRIFAFKWRKITWNKLLSTAFETEDFDA</sequence>
<accession>A0A367WFB3</accession>
<dbReference type="AlphaFoldDB" id="A0A367WFB3"/>
<gene>
    <name evidence="1" type="ORF">TH19_02575</name>
</gene>
<evidence type="ECO:0000313" key="2">
    <source>
        <dbReference type="Proteomes" id="UP000253226"/>
    </source>
</evidence>
<organism evidence="1 2">
    <name type="scientific">Thalassospira profundimaris</name>
    <dbReference type="NCBI Taxonomy" id="502049"/>
    <lineage>
        <taxon>Bacteria</taxon>
        <taxon>Pseudomonadati</taxon>
        <taxon>Pseudomonadota</taxon>
        <taxon>Alphaproteobacteria</taxon>
        <taxon>Rhodospirillales</taxon>
        <taxon>Thalassospiraceae</taxon>
        <taxon>Thalassospira</taxon>
    </lineage>
</organism>
<comment type="caution">
    <text evidence="1">The sequence shown here is derived from an EMBL/GenBank/DDBJ whole genome shotgun (WGS) entry which is preliminary data.</text>
</comment>
<dbReference type="Proteomes" id="UP000253226">
    <property type="component" value="Unassembled WGS sequence"/>
</dbReference>
<protein>
    <submittedName>
        <fullName evidence="1">Uncharacterized protein</fullName>
    </submittedName>
</protein>
<name>A0A367WFB3_9PROT</name>
<proteinExistence type="predicted"/>